<comment type="similarity">
    <text evidence="1">Belongs to the ros/MucR family.</text>
</comment>
<dbReference type="Pfam" id="PF05443">
    <property type="entry name" value="ROS_MUCR"/>
    <property type="match status" value="1"/>
</dbReference>
<accession>B7KSX2</accession>
<dbReference type="KEGG" id="mch:Mchl_1610"/>
<proteinExistence type="inferred from homology"/>
<protein>
    <submittedName>
        <fullName evidence="2">Transcriptional regulator, MucR family</fullName>
    </submittedName>
</protein>
<dbReference type="Proteomes" id="UP000002385">
    <property type="component" value="Chromosome"/>
</dbReference>
<dbReference type="GO" id="GO:0008270">
    <property type="term" value="F:zinc ion binding"/>
    <property type="evidence" value="ECO:0007669"/>
    <property type="project" value="InterPro"/>
</dbReference>
<dbReference type="HOGENOM" id="CLU_106247_0_0_5"/>
<reference evidence="3" key="1">
    <citation type="submission" date="2008-12" db="EMBL/GenBank/DDBJ databases">
        <title>Complete sequence of chromosome of Methylobacterium chloromethanicum CM4.</title>
        <authorList>
            <consortium name="US DOE Joint Genome Institute"/>
            <person name="Lucas S."/>
            <person name="Copeland A."/>
            <person name="Lapidus A."/>
            <person name="Glavina del Rio T."/>
            <person name="Dalin E."/>
            <person name="Tice H."/>
            <person name="Bruce D."/>
            <person name="Goodwin L."/>
            <person name="Pitluck S."/>
            <person name="Chertkov O."/>
            <person name="Brettin T."/>
            <person name="Detter J.C."/>
            <person name="Han C."/>
            <person name="Larimer F."/>
            <person name="Land M."/>
            <person name="Hauser L."/>
            <person name="Kyrpides N."/>
            <person name="Mikhailova N."/>
            <person name="Marx C."/>
            <person name="Richardson P."/>
        </authorList>
    </citation>
    <scope>NUCLEOTIDE SEQUENCE [LARGE SCALE GENOMIC DNA]</scope>
    <source>
        <strain evidence="3">CM4 / NCIMB 13688</strain>
    </source>
</reference>
<name>B7KSX2_METC4</name>
<dbReference type="Gene3D" id="1.10.10.1550">
    <property type="entry name" value="ROS/MUCR transcriptional regulator protein"/>
    <property type="match status" value="1"/>
</dbReference>
<evidence type="ECO:0000256" key="1">
    <source>
        <dbReference type="ARBA" id="ARBA00007031"/>
    </source>
</evidence>
<evidence type="ECO:0000313" key="3">
    <source>
        <dbReference type="Proteomes" id="UP000002385"/>
    </source>
</evidence>
<dbReference type="InterPro" id="IPR008807">
    <property type="entry name" value="ROS_MUCR"/>
</dbReference>
<dbReference type="InterPro" id="IPR041920">
    <property type="entry name" value="ROS/MUCR_sf"/>
</dbReference>
<sequence length="145" mass="15287">MSDDDFKGAATNNADIIYQTAAITAAYVTKNTISATDFPGLITRVHAALAGLGGASATPVAEAEIEKATPAQIRKSITPDAIVSFIDGKAYKTLKRHLGANGLDPHSYRHRYGLPNDYPMVAPNYAARRSELAKSLGVGRTGGRA</sequence>
<dbReference type="AlphaFoldDB" id="B7KSX2"/>
<dbReference type="RefSeq" id="WP_015950293.1">
    <property type="nucleotide sequence ID" value="NC_011757.1"/>
</dbReference>
<dbReference type="GO" id="GO:0003677">
    <property type="term" value="F:DNA binding"/>
    <property type="evidence" value="ECO:0007669"/>
    <property type="project" value="InterPro"/>
</dbReference>
<evidence type="ECO:0000313" key="2">
    <source>
        <dbReference type="EMBL" id="ACK82474.1"/>
    </source>
</evidence>
<dbReference type="EMBL" id="CP001298">
    <property type="protein sequence ID" value="ACK82474.1"/>
    <property type="molecule type" value="Genomic_DNA"/>
</dbReference>
<dbReference type="GO" id="GO:0006355">
    <property type="term" value="P:regulation of DNA-templated transcription"/>
    <property type="evidence" value="ECO:0007669"/>
    <property type="project" value="InterPro"/>
</dbReference>
<reference evidence="2 3" key="2">
    <citation type="journal article" date="2012" name="J. Bacteriol.">
        <title>Complete genome sequences of six strains of the genus Methylobacterium.</title>
        <authorList>
            <person name="Marx C.J."/>
            <person name="Bringel F."/>
            <person name="Chistoserdova L."/>
            <person name="Moulin L."/>
            <person name="Farhan Ul Haque M."/>
            <person name="Fleischman D.E."/>
            <person name="Gruffaz C."/>
            <person name="Jourand P."/>
            <person name="Knief C."/>
            <person name="Lee M.C."/>
            <person name="Muller E.E."/>
            <person name="Nadalig T."/>
            <person name="Peyraud R."/>
            <person name="Roselli S."/>
            <person name="Russ L."/>
            <person name="Goodwin L.A."/>
            <person name="Ivanova N."/>
            <person name="Kyrpides N."/>
            <person name="Lajus A."/>
            <person name="Land M.L."/>
            <person name="Medigue C."/>
            <person name="Mikhailova N."/>
            <person name="Nolan M."/>
            <person name="Woyke T."/>
            <person name="Stolyar S."/>
            <person name="Vorholt J.A."/>
            <person name="Vuilleumier S."/>
        </authorList>
    </citation>
    <scope>NUCLEOTIDE SEQUENCE [LARGE SCALE GENOMIC DNA]</scope>
    <source>
        <strain evidence="3">CM4 / NCIMB 13688</strain>
    </source>
</reference>
<gene>
    <name evidence="2" type="ordered locus">Mchl_1610</name>
</gene>
<organism evidence="2 3">
    <name type="scientific">Methylorubrum extorquens (strain CM4 / NCIMB 13688)</name>
    <name type="common">Methylobacterium extorquens</name>
    <dbReference type="NCBI Taxonomy" id="440085"/>
    <lineage>
        <taxon>Bacteria</taxon>
        <taxon>Pseudomonadati</taxon>
        <taxon>Pseudomonadota</taxon>
        <taxon>Alphaproteobacteria</taxon>
        <taxon>Hyphomicrobiales</taxon>
        <taxon>Methylobacteriaceae</taxon>
        <taxon>Methylorubrum</taxon>
    </lineage>
</organism>